<evidence type="ECO:0000256" key="3">
    <source>
        <dbReference type="ARBA" id="ARBA00022844"/>
    </source>
</evidence>
<name>Q4LCH3_9VIRU</name>
<evidence type="ECO:0000256" key="1">
    <source>
        <dbReference type="ARBA" id="ARBA00004328"/>
    </source>
</evidence>
<reference evidence="7" key="1">
    <citation type="journal article" date="2005" name="Virus Genes">
        <title>Sequence divergence of four soilborne sugarbeet-infecting viruses.</title>
        <authorList>
            <person name="Lennefors B.L."/>
            <person name="Savenkov E.I."/>
            <person name="Mukasa S.B."/>
            <person name="Valkonen J.P."/>
        </authorList>
    </citation>
    <scope>NUCLEOTIDE SEQUENCE</scope>
    <source>
        <strain evidence="7">GT16</strain>
    </source>
</reference>
<sequence>MVDPRYEHWTAEHAKAAAKNKFGSYETLLSLVKNWREVRLSVVEHSATILTQINEFGKQGFYSRTVRFGGPMPAGDMLFVSMSEQRLRRIMSNIIIALQSVRGEGRSKRLGIKDSESSTGGEDSALNVAHQLSELADLLEDDEFLKSHVFTQDKFELTLGLKWTGS</sequence>
<dbReference type="Pfam" id="PF00721">
    <property type="entry name" value="TMV_coat"/>
    <property type="match status" value="1"/>
</dbReference>
<evidence type="ECO:0000313" key="5">
    <source>
        <dbReference type="EMBL" id="ACF08618.1"/>
    </source>
</evidence>
<dbReference type="EMBL" id="EU785968">
    <property type="protein sequence ID" value="ACF08617.1"/>
    <property type="molecule type" value="Genomic_RNA"/>
</dbReference>
<evidence type="ECO:0000313" key="7">
    <source>
        <dbReference type="EMBL" id="CAH17778.1"/>
    </source>
</evidence>
<evidence type="ECO:0000313" key="4">
    <source>
        <dbReference type="EMBL" id="ACF08617.1"/>
    </source>
</evidence>
<dbReference type="InterPro" id="IPR036417">
    <property type="entry name" value="TMV-like_coat_sf"/>
</dbReference>
<comment type="subcellular location">
    <subcellularLocation>
        <location evidence="1">Virion</location>
    </subcellularLocation>
</comment>
<proteinExistence type="predicted"/>
<protein>
    <submittedName>
        <fullName evidence="7">Coat protein</fullName>
    </submittedName>
</protein>
<evidence type="ECO:0000313" key="6">
    <source>
        <dbReference type="EMBL" id="ACF08619.1"/>
    </source>
</evidence>
<reference evidence="4" key="2">
    <citation type="journal article" date="2009" name="J. Plant Pathol.">
        <title>Molecular characterization of three soil-borne sugar beet-infecting viruses based on the coat protein gene.</title>
        <authorList>
            <person name="Borodynko N."/>
            <person name="Blaszczyk N."/>
            <person name="Hasiow B."/>
            <person name="Pospieszny H."/>
        </authorList>
    </citation>
    <scope>NUCLEOTIDE SEQUENCE</scope>
    <source>
        <strain evidence="5">JQcp</strain>
        <strain evidence="4">WQcp</strain>
        <strain evidence="6">ZQcp</strain>
    </source>
</reference>
<evidence type="ECO:0000256" key="2">
    <source>
        <dbReference type="ARBA" id="ARBA00022561"/>
    </source>
</evidence>
<keyword evidence="3" id="KW-0946">Virion</keyword>
<dbReference type="GO" id="GO:0005198">
    <property type="term" value="F:structural molecule activity"/>
    <property type="evidence" value="ECO:0007669"/>
    <property type="project" value="InterPro"/>
</dbReference>
<dbReference type="InterPro" id="IPR001337">
    <property type="entry name" value="TMV-like_coat"/>
</dbReference>
<dbReference type="EMBL" id="EU785969">
    <property type="protein sequence ID" value="ACF08618.1"/>
    <property type="molecule type" value="Genomic_RNA"/>
</dbReference>
<gene>
    <name evidence="7" type="primary">CP</name>
</gene>
<dbReference type="EMBL" id="EU785970">
    <property type="protein sequence ID" value="ACF08619.1"/>
    <property type="molecule type" value="Genomic_RNA"/>
</dbReference>
<accession>Q4LCH3</accession>
<dbReference type="GO" id="GO:0019028">
    <property type="term" value="C:viral capsid"/>
    <property type="evidence" value="ECO:0007669"/>
    <property type="project" value="UniProtKB-KW"/>
</dbReference>
<dbReference type="SUPFAM" id="SSF47195">
    <property type="entry name" value="TMV-like viral coat proteins"/>
    <property type="match status" value="1"/>
</dbReference>
<dbReference type="EMBL" id="AJ810290">
    <property type="protein sequence ID" value="CAH17778.1"/>
    <property type="molecule type" value="Genomic_RNA"/>
</dbReference>
<organism evidence="7">
    <name type="scientific">Beet virus Q</name>
    <dbReference type="NCBI Taxonomy" id="71972"/>
    <lineage>
        <taxon>Viruses</taxon>
        <taxon>Riboviria</taxon>
        <taxon>Orthornavirae</taxon>
        <taxon>Kitrinoviricota</taxon>
        <taxon>Alsuviricetes</taxon>
        <taxon>Martellivirales</taxon>
        <taxon>Virgaviridae</taxon>
        <taxon>Pomovirus</taxon>
        <taxon>Pomovirus betae</taxon>
    </lineage>
</organism>
<dbReference type="Gene3D" id="1.20.120.70">
    <property type="entry name" value="Tobacco mosaic virus-like, coat protein"/>
    <property type="match status" value="1"/>
</dbReference>
<keyword evidence="2 7" id="KW-0167">Capsid protein</keyword>